<evidence type="ECO:0000313" key="3">
    <source>
        <dbReference type="EMBL" id="WYJ89266.1"/>
    </source>
</evidence>
<keyword evidence="4" id="KW-1185">Reference proteome</keyword>
<sequence>MSSSNEKPFKNIDVQMFEAENGTKYFLVETDERLQRGFAYDKPGMNSGETARGFAGRNATSLVTNASTAQITSTGLLQPRGINIHEGEVVFDKLPNNLNRWYLGIDGNGNLSAHEPQKTAKELLDFGLTESLIGFCPLVLDGKLVDKKILDDYAIVTAPEVINPLQLIYQYENGRIGFFTCNGRMKEQPGMNAVSVAEMLIKERKIQFLYMLDGGGSAQTVVRNRLINRPVDGHGTQERQVADFLYVPSSVDTPCDAQIANLGHDLGLVTKDLTDLSAKVENGVTIDYTVDFNLNTKTLASGNMRYLGLGFQLDDKLFARMFALKNTDNGITFAFQDYANNKRILTIRDNRISLSEGTLAKNYTQSIVIHDLDEISGNGEYWANMETLNSPKNGNHWAITHRELNTRSAIQVAYSLRAEDGVKKRVKILGEWSEWFAV</sequence>
<dbReference type="OrthoDB" id="9816453at2"/>
<evidence type="ECO:0000259" key="1">
    <source>
        <dbReference type="Pfam" id="PF09992"/>
    </source>
</evidence>
<dbReference type="Proteomes" id="UP000195141">
    <property type="component" value="Chromosome"/>
</dbReference>
<dbReference type="PANTHER" id="PTHR40446">
    <property type="entry name" value="N-ACETYLGLUCOSAMINE-1-PHOSPHODIESTER ALPHA-N-ACETYLGLUCOSAMINIDASE"/>
    <property type="match status" value="1"/>
</dbReference>
<feature type="domain" description="Phosphodiester glycosidase" evidence="1">
    <location>
        <begin position="62"/>
        <end position="247"/>
    </location>
</feature>
<gene>
    <name evidence="3" type="ORF">A5888_000985</name>
    <name evidence="2" type="ORF">A5888_000996</name>
</gene>
<dbReference type="AlphaFoldDB" id="A0A242KDF3"/>
<name>A0A242KDF3_9ENTE</name>
<reference evidence="3" key="3">
    <citation type="submission" date="2024-03" db="EMBL/GenBank/DDBJ databases">
        <title>The Genome Sequence of Enterococcus sp. DIV0242b.</title>
        <authorList>
            <consortium name="The Broad Institute Genomics Platform"/>
            <consortium name="The Broad Institute Microbial Omics Core"/>
            <consortium name="The Broad Institute Genomic Center for Infectious Diseases"/>
            <person name="Earl A."/>
            <person name="Manson A."/>
            <person name="Gilmore M."/>
            <person name="Schwartman J."/>
            <person name="Shea T."/>
            <person name="Abouelleil A."/>
            <person name="Cao P."/>
            <person name="Chapman S."/>
            <person name="Cusick C."/>
            <person name="Young S."/>
            <person name="Neafsey D."/>
            <person name="Nusbaum C."/>
            <person name="Birren B."/>
        </authorList>
    </citation>
    <scope>NUCLEOTIDE SEQUENCE</scope>
    <source>
        <strain evidence="3">9E7_DIV0242</strain>
    </source>
</reference>
<dbReference type="Pfam" id="PF09992">
    <property type="entry name" value="NAGPA"/>
    <property type="match status" value="1"/>
</dbReference>
<dbReference type="EMBL" id="NGMM01000001">
    <property type="protein sequence ID" value="OTP19182.1"/>
    <property type="molecule type" value="Genomic_DNA"/>
</dbReference>
<dbReference type="RefSeq" id="WP_086348084.1">
    <property type="nucleotide sequence ID" value="NZ_CP147247.1"/>
</dbReference>
<dbReference type="EMBL" id="CP147247">
    <property type="protein sequence ID" value="WYJ89266.1"/>
    <property type="molecule type" value="Genomic_DNA"/>
</dbReference>
<evidence type="ECO:0000313" key="4">
    <source>
        <dbReference type="Proteomes" id="UP000195141"/>
    </source>
</evidence>
<reference evidence="3" key="2">
    <citation type="submission" date="2017-05" db="EMBL/GenBank/DDBJ databases">
        <authorList>
            <consortium name="The Broad Institute Genomics Platform"/>
            <consortium name="The Broad Institute Genomic Center for Infectious Diseases"/>
            <person name="Earl A."/>
            <person name="Manson A."/>
            <person name="Schwartman J."/>
            <person name="Gilmore M."/>
            <person name="Abouelleil A."/>
            <person name="Cao P."/>
            <person name="Chapman S."/>
            <person name="Cusick C."/>
            <person name="Shea T."/>
            <person name="Young S."/>
            <person name="Neafsey D."/>
            <person name="Nusbaum C."/>
            <person name="Birren B."/>
        </authorList>
    </citation>
    <scope>NUCLEOTIDE SEQUENCE</scope>
    <source>
        <strain evidence="3">9E7_DIV0242</strain>
    </source>
</reference>
<evidence type="ECO:0000313" key="2">
    <source>
        <dbReference type="EMBL" id="OTP19182.1"/>
    </source>
</evidence>
<reference evidence="2" key="1">
    <citation type="submission" date="2017-05" db="EMBL/GenBank/DDBJ databases">
        <title>The Genome Sequence of Enterococcus sp. 9E7_DIV0242.</title>
        <authorList>
            <consortium name="The Broad Institute Genomics Platform"/>
            <consortium name="The Broad Institute Genomic Center for Infectious Diseases"/>
            <person name="Earl A."/>
            <person name="Manson A."/>
            <person name="Schwartman J."/>
            <person name="Gilmore M."/>
            <person name="Abouelleil A."/>
            <person name="Cao P."/>
            <person name="Chapman S."/>
            <person name="Cusick C."/>
            <person name="Shea T."/>
            <person name="Young S."/>
            <person name="Neafsey D."/>
            <person name="Nusbaum C."/>
            <person name="Birren B."/>
        </authorList>
    </citation>
    <scope>NUCLEOTIDE SEQUENCE [LARGE SCALE GENOMIC DNA]</scope>
    <source>
        <strain evidence="2">9E7_DIV0242</strain>
    </source>
</reference>
<organism evidence="2">
    <name type="scientific">Candidatus Enterococcus clewellii</name>
    <dbReference type="NCBI Taxonomy" id="1834193"/>
    <lineage>
        <taxon>Bacteria</taxon>
        <taxon>Bacillati</taxon>
        <taxon>Bacillota</taxon>
        <taxon>Bacilli</taxon>
        <taxon>Lactobacillales</taxon>
        <taxon>Enterococcaceae</taxon>
        <taxon>Enterococcus</taxon>
    </lineage>
</organism>
<dbReference type="InterPro" id="IPR018711">
    <property type="entry name" value="NAGPA"/>
</dbReference>
<accession>A0A242KDF3</accession>
<protein>
    <recommendedName>
        <fullName evidence="1">Phosphodiester glycosidase domain-containing protein</fullName>
    </recommendedName>
</protein>
<proteinExistence type="predicted"/>
<dbReference type="PANTHER" id="PTHR40446:SF2">
    <property type="entry name" value="N-ACETYLGLUCOSAMINE-1-PHOSPHODIESTER ALPHA-N-ACETYLGLUCOSAMINIDASE"/>
    <property type="match status" value="1"/>
</dbReference>